<evidence type="ECO:0000256" key="12">
    <source>
        <dbReference type="ARBA" id="ARBA00023136"/>
    </source>
</evidence>
<evidence type="ECO:0000256" key="4">
    <source>
        <dbReference type="ARBA" id="ARBA00010617"/>
    </source>
</evidence>
<evidence type="ECO:0000256" key="1">
    <source>
        <dbReference type="ARBA" id="ARBA00001971"/>
    </source>
</evidence>
<dbReference type="Proteomes" id="UP000318571">
    <property type="component" value="Chromosome 12"/>
</dbReference>
<evidence type="ECO:0000256" key="5">
    <source>
        <dbReference type="ARBA" id="ARBA00022617"/>
    </source>
</evidence>
<comment type="subcellular location">
    <subcellularLocation>
        <location evidence="3">Endoplasmic reticulum membrane</location>
        <topology evidence="3">Peripheral membrane protein</topology>
    </subcellularLocation>
    <subcellularLocation>
        <location evidence="2">Microsome membrane</location>
        <topology evidence="2">Peripheral membrane protein</topology>
    </subcellularLocation>
</comment>
<dbReference type="PRINTS" id="PR00385">
    <property type="entry name" value="P450"/>
</dbReference>
<evidence type="ECO:0000313" key="14">
    <source>
        <dbReference type="EMBL" id="TRY80684.1"/>
    </source>
</evidence>
<accession>A0A553PSN9</accession>
<keyword evidence="10 13" id="KW-0408">Iron</keyword>
<keyword evidence="11" id="KW-0503">Monooxygenase</keyword>
<keyword evidence="12" id="KW-0472">Membrane</keyword>
<dbReference type="GO" id="GO:0005789">
    <property type="term" value="C:endoplasmic reticulum membrane"/>
    <property type="evidence" value="ECO:0007669"/>
    <property type="project" value="UniProtKB-SubCell"/>
</dbReference>
<dbReference type="EMBL" id="VCGU01000001">
    <property type="protein sequence ID" value="TRY80684.1"/>
    <property type="molecule type" value="Genomic_DNA"/>
</dbReference>
<keyword evidence="8" id="KW-0492">Microsome</keyword>
<comment type="similarity">
    <text evidence="4">Belongs to the cytochrome P450 family.</text>
</comment>
<organism evidence="14 15">
    <name type="scientific">Tigriopus californicus</name>
    <name type="common">Marine copepod</name>
    <dbReference type="NCBI Taxonomy" id="6832"/>
    <lineage>
        <taxon>Eukaryota</taxon>
        <taxon>Metazoa</taxon>
        <taxon>Ecdysozoa</taxon>
        <taxon>Arthropoda</taxon>
        <taxon>Crustacea</taxon>
        <taxon>Multicrustacea</taxon>
        <taxon>Hexanauplia</taxon>
        <taxon>Copepoda</taxon>
        <taxon>Harpacticoida</taxon>
        <taxon>Harpacticidae</taxon>
        <taxon>Tigriopus</taxon>
    </lineage>
</organism>
<dbReference type="InterPro" id="IPR017972">
    <property type="entry name" value="Cyt_P450_CS"/>
</dbReference>
<dbReference type="GO" id="GO:0004497">
    <property type="term" value="F:monooxygenase activity"/>
    <property type="evidence" value="ECO:0007669"/>
    <property type="project" value="UniProtKB-KW"/>
</dbReference>
<dbReference type="PROSITE" id="PS00086">
    <property type="entry name" value="CYTOCHROME_P450"/>
    <property type="match status" value="1"/>
</dbReference>
<dbReference type="PANTHER" id="PTHR24292:SF54">
    <property type="entry name" value="CYP9F3-RELATED"/>
    <property type="match status" value="1"/>
</dbReference>
<dbReference type="AlphaFoldDB" id="A0A553PSN9"/>
<proteinExistence type="inferred from homology"/>
<keyword evidence="6 13" id="KW-0479">Metal-binding</keyword>
<dbReference type="Gene3D" id="1.10.630.10">
    <property type="entry name" value="Cytochrome P450"/>
    <property type="match status" value="2"/>
</dbReference>
<evidence type="ECO:0000256" key="6">
    <source>
        <dbReference type="ARBA" id="ARBA00022723"/>
    </source>
</evidence>
<keyword evidence="5 13" id="KW-0349">Heme</keyword>
<dbReference type="GO" id="GO:0005506">
    <property type="term" value="F:iron ion binding"/>
    <property type="evidence" value="ECO:0007669"/>
    <property type="project" value="InterPro"/>
</dbReference>
<dbReference type="InterPro" id="IPR002401">
    <property type="entry name" value="Cyt_P450_E_grp-I"/>
</dbReference>
<dbReference type="Pfam" id="PF00067">
    <property type="entry name" value="p450"/>
    <property type="match status" value="2"/>
</dbReference>
<evidence type="ECO:0000256" key="10">
    <source>
        <dbReference type="ARBA" id="ARBA00023004"/>
    </source>
</evidence>
<evidence type="ECO:0000256" key="13">
    <source>
        <dbReference type="PIRSR" id="PIRSR602401-1"/>
    </source>
</evidence>
<dbReference type="PANTHER" id="PTHR24292">
    <property type="entry name" value="CYTOCHROME P450"/>
    <property type="match status" value="1"/>
</dbReference>
<dbReference type="InterPro" id="IPR050476">
    <property type="entry name" value="Insect_CytP450_Detox"/>
</dbReference>
<dbReference type="GO" id="GO:0016705">
    <property type="term" value="F:oxidoreductase activity, acting on paired donors, with incorporation or reduction of molecular oxygen"/>
    <property type="evidence" value="ECO:0007669"/>
    <property type="project" value="InterPro"/>
</dbReference>
<comment type="cofactor">
    <cofactor evidence="1 13">
        <name>heme</name>
        <dbReference type="ChEBI" id="CHEBI:30413"/>
    </cofactor>
</comment>
<dbReference type="OMA" id="WVASEAQ"/>
<sequence length="747" mass="85993">MIIELLALLLTVVGIAYGIFKYKTTYWSRHGVHSENNATFPLGNDPIFHPDVLGSKRNPAYVMEELYQKHKEKPFVGIYGPLGQQSMVINDLELIKHILIKDFEVFVDRFGQFNVFAGDSEVFTDRLWRQQLLVLKGELWKDVRSVFSPVFTSGKMKLMMHFMKSISLNLREEMRQCAEDSKPIDLKDLFGKYSMDTIATCGFGVDAGSFGSSQETTFVKHAKNVFGRNHWDGFMLMCSVIPGLNAFCKMLKLPFFKPVETKFFYDIIMQTIQNRVKTKERKNDLVDLMIEAIHFEKTLKEKGEIEVEDGGFIQSSTLVHKIKKTDFDETLVVSNALLILIAGYDTTAMTMTYCAYELAKSQIAQEKLIQEIDEVMASLPDDQDFPDYNTIQTMPYLDSVLHETLRLHCPIPFIIRNNSRDYKIPGHDVMIPKGSDVYVMAYSIMRDDRYFNQPNEFNPDNFSKESKEKRSPYAYLPFGQGPRACIGMRFALLEAKVGLVSVLTKYRIKTCEDTPLHAIRNNHTFLGNPRDKLWVAVEKNVEFLGFNVKESEIRPTDSKLKIYELAKSQVTQDKLIQEIDEVMSKLAEDQDFPDYNTIQTMPYLDSVLHETLRLHCPLPFINRNNSRDYKIPGHDVVIPKGTDVYVMAYSIMRDDRYFDQPNEFNPDNFSKAAKEKRSPYAYICLWQGPRACIGMRFALLEAKVGLVSVLTKYRIKACQDTPQHVIRDNFTLLGNPRDKLWVASEAQ</sequence>
<dbReference type="PRINTS" id="PR00463">
    <property type="entry name" value="EP450I"/>
</dbReference>
<feature type="binding site" description="axial binding residue" evidence="13">
    <location>
        <position position="485"/>
    </location>
    <ligand>
        <name>heme</name>
        <dbReference type="ChEBI" id="CHEBI:30413"/>
    </ligand>
    <ligandPart>
        <name>Fe</name>
        <dbReference type="ChEBI" id="CHEBI:18248"/>
    </ligandPart>
</feature>
<evidence type="ECO:0000256" key="7">
    <source>
        <dbReference type="ARBA" id="ARBA00022824"/>
    </source>
</evidence>
<keyword evidence="15" id="KW-1185">Reference proteome</keyword>
<dbReference type="FunFam" id="1.10.630.10:FF:000042">
    <property type="entry name" value="Cytochrome P450"/>
    <property type="match status" value="1"/>
</dbReference>
<evidence type="ECO:0008006" key="16">
    <source>
        <dbReference type="Google" id="ProtNLM"/>
    </source>
</evidence>
<dbReference type="InterPro" id="IPR036396">
    <property type="entry name" value="Cyt_P450_sf"/>
</dbReference>
<gene>
    <name evidence="14" type="ORF">TCAL_13166</name>
</gene>
<dbReference type="SUPFAM" id="SSF48264">
    <property type="entry name" value="Cytochrome P450"/>
    <property type="match status" value="2"/>
</dbReference>
<dbReference type="InterPro" id="IPR001128">
    <property type="entry name" value="Cyt_P450"/>
</dbReference>
<reference evidence="14 15" key="1">
    <citation type="journal article" date="2018" name="Nat. Ecol. Evol.">
        <title>Genomic signatures of mitonuclear coevolution across populations of Tigriopus californicus.</title>
        <authorList>
            <person name="Barreto F.S."/>
            <person name="Watson E.T."/>
            <person name="Lima T.G."/>
            <person name="Willett C.S."/>
            <person name="Edmands S."/>
            <person name="Li W."/>
            <person name="Burton R.S."/>
        </authorList>
    </citation>
    <scope>NUCLEOTIDE SEQUENCE [LARGE SCALE GENOMIC DNA]</scope>
    <source>
        <strain evidence="14 15">San Diego</strain>
    </source>
</reference>
<dbReference type="GO" id="GO:0020037">
    <property type="term" value="F:heme binding"/>
    <property type="evidence" value="ECO:0007669"/>
    <property type="project" value="InterPro"/>
</dbReference>
<evidence type="ECO:0000256" key="2">
    <source>
        <dbReference type="ARBA" id="ARBA00004174"/>
    </source>
</evidence>
<protein>
    <recommendedName>
        <fullName evidence="16">Cytochrome P450</fullName>
    </recommendedName>
</protein>
<comment type="caution">
    <text evidence="14">The sequence shown here is derived from an EMBL/GenBank/DDBJ whole genome shotgun (WGS) entry which is preliminary data.</text>
</comment>
<evidence type="ECO:0000256" key="8">
    <source>
        <dbReference type="ARBA" id="ARBA00022848"/>
    </source>
</evidence>
<evidence type="ECO:0000256" key="3">
    <source>
        <dbReference type="ARBA" id="ARBA00004406"/>
    </source>
</evidence>
<keyword evidence="9" id="KW-0560">Oxidoreductase</keyword>
<name>A0A553PSN9_TIGCA</name>
<keyword evidence="7" id="KW-0256">Endoplasmic reticulum</keyword>
<dbReference type="CDD" id="cd11056">
    <property type="entry name" value="CYP6-like"/>
    <property type="match status" value="1"/>
</dbReference>
<dbReference type="STRING" id="6832.A0A553PSN9"/>
<evidence type="ECO:0000256" key="9">
    <source>
        <dbReference type="ARBA" id="ARBA00023002"/>
    </source>
</evidence>
<evidence type="ECO:0000313" key="15">
    <source>
        <dbReference type="Proteomes" id="UP000318571"/>
    </source>
</evidence>
<evidence type="ECO:0000256" key="11">
    <source>
        <dbReference type="ARBA" id="ARBA00023033"/>
    </source>
</evidence>